<sequence length="83" mass="8752">MFAGTPGARWRTEKQTTMRGHSLAVRGLPGLEVGPWRASGLEGLPALGEGEARAAGIRAPGAASLDPELRLSWPDGCRARTFP</sequence>
<proteinExistence type="predicted"/>
<comment type="caution">
    <text evidence="2">The sequence shown here is derived from an EMBL/GenBank/DDBJ whole genome shotgun (WGS) entry which is preliminary data.</text>
</comment>
<protein>
    <submittedName>
        <fullName evidence="2">Uncharacterized protein</fullName>
    </submittedName>
</protein>
<keyword evidence="3" id="KW-1185">Reference proteome</keyword>
<reference evidence="2" key="1">
    <citation type="journal article" date="2022" name="bioRxiv">
        <title>Sequencing and chromosome-scale assembly of the giantPleurodeles waltlgenome.</title>
        <authorList>
            <person name="Brown T."/>
            <person name="Elewa A."/>
            <person name="Iarovenko S."/>
            <person name="Subramanian E."/>
            <person name="Araus A.J."/>
            <person name="Petzold A."/>
            <person name="Susuki M."/>
            <person name="Suzuki K.-i.T."/>
            <person name="Hayashi T."/>
            <person name="Toyoda A."/>
            <person name="Oliveira C."/>
            <person name="Osipova E."/>
            <person name="Leigh N.D."/>
            <person name="Simon A."/>
            <person name="Yun M.H."/>
        </authorList>
    </citation>
    <scope>NUCLEOTIDE SEQUENCE</scope>
    <source>
        <strain evidence="2">20211129_DDA</strain>
        <tissue evidence="2">Liver</tissue>
    </source>
</reference>
<organism evidence="2 3">
    <name type="scientific">Pleurodeles waltl</name>
    <name type="common">Iberian ribbed newt</name>
    <dbReference type="NCBI Taxonomy" id="8319"/>
    <lineage>
        <taxon>Eukaryota</taxon>
        <taxon>Metazoa</taxon>
        <taxon>Chordata</taxon>
        <taxon>Craniata</taxon>
        <taxon>Vertebrata</taxon>
        <taxon>Euteleostomi</taxon>
        <taxon>Amphibia</taxon>
        <taxon>Batrachia</taxon>
        <taxon>Caudata</taxon>
        <taxon>Salamandroidea</taxon>
        <taxon>Salamandridae</taxon>
        <taxon>Pleurodelinae</taxon>
        <taxon>Pleurodeles</taxon>
    </lineage>
</organism>
<feature type="region of interest" description="Disordered" evidence="1">
    <location>
        <begin position="1"/>
        <end position="20"/>
    </location>
</feature>
<gene>
    <name evidence="2" type="ORF">NDU88_001566</name>
</gene>
<evidence type="ECO:0000313" key="3">
    <source>
        <dbReference type="Proteomes" id="UP001066276"/>
    </source>
</evidence>
<accession>A0AAV7UAK4</accession>
<evidence type="ECO:0000313" key="2">
    <source>
        <dbReference type="EMBL" id="KAJ1184763.1"/>
    </source>
</evidence>
<dbReference type="EMBL" id="JANPWB010000005">
    <property type="protein sequence ID" value="KAJ1184763.1"/>
    <property type="molecule type" value="Genomic_DNA"/>
</dbReference>
<dbReference type="Proteomes" id="UP001066276">
    <property type="component" value="Chromosome 3_1"/>
</dbReference>
<name>A0AAV7UAK4_PLEWA</name>
<dbReference type="AlphaFoldDB" id="A0AAV7UAK4"/>
<evidence type="ECO:0000256" key="1">
    <source>
        <dbReference type="SAM" id="MobiDB-lite"/>
    </source>
</evidence>